<feature type="domain" description="Lipopolysaccharide assembly protein A" evidence="7">
    <location>
        <begin position="75"/>
        <end position="124"/>
    </location>
</feature>
<evidence type="ECO:0000313" key="9">
    <source>
        <dbReference type="Proteomes" id="UP000298179"/>
    </source>
</evidence>
<keyword evidence="2 6" id="KW-0812">Transmembrane</keyword>
<dbReference type="InterPro" id="IPR010445">
    <property type="entry name" value="LapA_dom"/>
</dbReference>
<evidence type="ECO:0000256" key="6">
    <source>
        <dbReference type="SAM" id="Phobius"/>
    </source>
</evidence>
<comment type="caution">
    <text evidence="8">The sequence shown here is derived from an EMBL/GenBank/DDBJ whole genome shotgun (WGS) entry which is preliminary data.</text>
</comment>
<gene>
    <name evidence="8" type="ORF">E3C22_19240</name>
</gene>
<organism evidence="8 9">
    <name type="scientific">Jiella endophytica</name>
    <dbReference type="NCBI Taxonomy" id="2558362"/>
    <lineage>
        <taxon>Bacteria</taxon>
        <taxon>Pseudomonadati</taxon>
        <taxon>Pseudomonadota</taxon>
        <taxon>Alphaproteobacteria</taxon>
        <taxon>Hyphomicrobiales</taxon>
        <taxon>Aurantimonadaceae</taxon>
        <taxon>Jiella</taxon>
    </lineage>
</organism>
<evidence type="ECO:0000256" key="4">
    <source>
        <dbReference type="ARBA" id="ARBA00023136"/>
    </source>
</evidence>
<feature type="region of interest" description="Disordered" evidence="5">
    <location>
        <begin position="1"/>
        <end position="27"/>
    </location>
</feature>
<proteinExistence type="predicted"/>
<name>A0A4Y8RCY1_9HYPH</name>
<keyword evidence="3 6" id="KW-1133">Transmembrane helix</keyword>
<feature type="transmembrane region" description="Helical" evidence="6">
    <location>
        <begin position="34"/>
        <end position="56"/>
    </location>
</feature>
<evidence type="ECO:0000256" key="3">
    <source>
        <dbReference type="ARBA" id="ARBA00022989"/>
    </source>
</evidence>
<sequence>MKRARAPFRRPPGCLPRRATDGASRQEPGRSDMIAKIIAALILLPIAVVLVVFMVVNRGDVTVSLDPFGSIPQLSFEASLSILLMCAVLAGVILGGIGTFLTQAHHRRASYKRKHEIERLEREMAKQDERIRMLEEDRAATAAGEGSRALAPVARAA</sequence>
<dbReference type="EMBL" id="SOZD01000006">
    <property type="protein sequence ID" value="TFF19814.1"/>
    <property type="molecule type" value="Genomic_DNA"/>
</dbReference>
<keyword evidence="9" id="KW-1185">Reference proteome</keyword>
<dbReference type="Pfam" id="PF06305">
    <property type="entry name" value="LapA_dom"/>
    <property type="match status" value="1"/>
</dbReference>
<protein>
    <submittedName>
        <fullName evidence="8">LapA family protein</fullName>
    </submittedName>
</protein>
<dbReference type="Proteomes" id="UP000298179">
    <property type="component" value="Unassembled WGS sequence"/>
</dbReference>
<evidence type="ECO:0000256" key="5">
    <source>
        <dbReference type="SAM" id="MobiDB-lite"/>
    </source>
</evidence>
<keyword evidence="4 6" id="KW-0472">Membrane</keyword>
<evidence type="ECO:0000259" key="7">
    <source>
        <dbReference type="Pfam" id="PF06305"/>
    </source>
</evidence>
<feature type="region of interest" description="Disordered" evidence="5">
    <location>
        <begin position="138"/>
        <end position="157"/>
    </location>
</feature>
<keyword evidence="1" id="KW-1003">Cell membrane</keyword>
<dbReference type="GO" id="GO:0005886">
    <property type="term" value="C:plasma membrane"/>
    <property type="evidence" value="ECO:0007669"/>
    <property type="project" value="InterPro"/>
</dbReference>
<evidence type="ECO:0000256" key="1">
    <source>
        <dbReference type="ARBA" id="ARBA00022475"/>
    </source>
</evidence>
<feature type="transmembrane region" description="Helical" evidence="6">
    <location>
        <begin position="76"/>
        <end position="102"/>
    </location>
</feature>
<accession>A0A4Y8RCY1</accession>
<evidence type="ECO:0000256" key="2">
    <source>
        <dbReference type="ARBA" id="ARBA00022692"/>
    </source>
</evidence>
<dbReference type="AlphaFoldDB" id="A0A4Y8RCY1"/>
<dbReference type="OrthoDB" id="7908628at2"/>
<reference evidence="8 9" key="1">
    <citation type="submission" date="2019-03" db="EMBL/GenBank/DDBJ databases">
        <title>Jiella endophytica sp. nov., a novel endophytic bacterium isolated from root of Ficus microcarpa Linn. f.</title>
        <authorList>
            <person name="Tuo L."/>
        </authorList>
    </citation>
    <scope>NUCLEOTIDE SEQUENCE [LARGE SCALE GENOMIC DNA]</scope>
    <source>
        <strain evidence="8 9">CBS5Q-3</strain>
    </source>
</reference>
<evidence type="ECO:0000313" key="8">
    <source>
        <dbReference type="EMBL" id="TFF19814.1"/>
    </source>
</evidence>